<dbReference type="Proteomes" id="UP000805193">
    <property type="component" value="Unassembled WGS sequence"/>
</dbReference>
<proteinExistence type="predicted"/>
<comment type="caution">
    <text evidence="1">The sequence shown here is derived from an EMBL/GenBank/DDBJ whole genome shotgun (WGS) entry which is preliminary data.</text>
</comment>
<reference evidence="1 2" key="1">
    <citation type="journal article" date="2020" name="Cell">
        <title>Large-Scale Comparative Analyses of Tick Genomes Elucidate Their Genetic Diversity and Vector Capacities.</title>
        <authorList>
            <consortium name="Tick Genome and Microbiome Consortium (TIGMIC)"/>
            <person name="Jia N."/>
            <person name="Wang J."/>
            <person name="Shi W."/>
            <person name="Du L."/>
            <person name="Sun Y."/>
            <person name="Zhan W."/>
            <person name="Jiang J.F."/>
            <person name="Wang Q."/>
            <person name="Zhang B."/>
            <person name="Ji P."/>
            <person name="Bell-Sakyi L."/>
            <person name="Cui X.M."/>
            <person name="Yuan T.T."/>
            <person name="Jiang B.G."/>
            <person name="Yang W.F."/>
            <person name="Lam T.T."/>
            <person name="Chang Q.C."/>
            <person name="Ding S.J."/>
            <person name="Wang X.J."/>
            <person name="Zhu J.G."/>
            <person name="Ruan X.D."/>
            <person name="Zhao L."/>
            <person name="Wei J.T."/>
            <person name="Ye R.Z."/>
            <person name="Que T.C."/>
            <person name="Du C.H."/>
            <person name="Zhou Y.H."/>
            <person name="Cheng J.X."/>
            <person name="Dai P.F."/>
            <person name="Guo W.B."/>
            <person name="Han X.H."/>
            <person name="Huang E.J."/>
            <person name="Li L.F."/>
            <person name="Wei W."/>
            <person name="Gao Y.C."/>
            <person name="Liu J.Z."/>
            <person name="Shao H.Z."/>
            <person name="Wang X."/>
            <person name="Wang C.C."/>
            <person name="Yang T.C."/>
            <person name="Huo Q.B."/>
            <person name="Li W."/>
            <person name="Chen H.Y."/>
            <person name="Chen S.E."/>
            <person name="Zhou L.G."/>
            <person name="Ni X.B."/>
            <person name="Tian J.H."/>
            <person name="Sheng Y."/>
            <person name="Liu T."/>
            <person name="Pan Y.S."/>
            <person name="Xia L.Y."/>
            <person name="Li J."/>
            <person name="Zhao F."/>
            <person name="Cao W.C."/>
        </authorList>
    </citation>
    <scope>NUCLEOTIDE SEQUENCE [LARGE SCALE GENOMIC DNA]</scope>
    <source>
        <strain evidence="1">Iper-2018</strain>
    </source>
</reference>
<evidence type="ECO:0000313" key="1">
    <source>
        <dbReference type="EMBL" id="KAG0424674.1"/>
    </source>
</evidence>
<organism evidence="1 2">
    <name type="scientific">Ixodes persulcatus</name>
    <name type="common">Taiga tick</name>
    <dbReference type="NCBI Taxonomy" id="34615"/>
    <lineage>
        <taxon>Eukaryota</taxon>
        <taxon>Metazoa</taxon>
        <taxon>Ecdysozoa</taxon>
        <taxon>Arthropoda</taxon>
        <taxon>Chelicerata</taxon>
        <taxon>Arachnida</taxon>
        <taxon>Acari</taxon>
        <taxon>Parasitiformes</taxon>
        <taxon>Ixodida</taxon>
        <taxon>Ixodoidea</taxon>
        <taxon>Ixodidae</taxon>
        <taxon>Ixodinae</taxon>
        <taxon>Ixodes</taxon>
    </lineage>
</organism>
<keyword evidence="2" id="KW-1185">Reference proteome</keyword>
<feature type="non-terminal residue" evidence="1">
    <location>
        <position position="1"/>
    </location>
</feature>
<accession>A0AC60PUN1</accession>
<gene>
    <name evidence="1" type="ORF">HPB47_028105</name>
</gene>
<sequence>VLLQRLQTDADKLRVSVMPRGGPSKRALPGPRGVLHHQAPLVRALLPEQASAGTGLRENSVLLPFGSGETNPRR</sequence>
<evidence type="ECO:0000313" key="2">
    <source>
        <dbReference type="Proteomes" id="UP000805193"/>
    </source>
</evidence>
<name>A0AC60PUN1_IXOPE</name>
<dbReference type="EMBL" id="JABSTQ010009947">
    <property type="protein sequence ID" value="KAG0424674.1"/>
    <property type="molecule type" value="Genomic_DNA"/>
</dbReference>
<protein>
    <submittedName>
        <fullName evidence="1">Uncharacterized protein</fullName>
    </submittedName>
</protein>
<feature type="non-terminal residue" evidence="1">
    <location>
        <position position="74"/>
    </location>
</feature>